<evidence type="ECO:0000313" key="1">
    <source>
        <dbReference type="EMBL" id="KAK9904885.1"/>
    </source>
</evidence>
<reference evidence="1 2" key="1">
    <citation type="journal article" date="2024" name="Nat. Commun.">
        <title>Phylogenomics reveals the evolutionary origins of lichenization in chlorophyte algae.</title>
        <authorList>
            <person name="Puginier C."/>
            <person name="Libourel C."/>
            <person name="Otte J."/>
            <person name="Skaloud P."/>
            <person name="Haon M."/>
            <person name="Grisel S."/>
            <person name="Petersen M."/>
            <person name="Berrin J.G."/>
            <person name="Delaux P.M."/>
            <person name="Dal Grande F."/>
            <person name="Keller J."/>
        </authorList>
    </citation>
    <scope>NUCLEOTIDE SEQUENCE [LARGE SCALE GENOMIC DNA]</scope>
    <source>
        <strain evidence="1 2">SAG 216-7</strain>
    </source>
</reference>
<protein>
    <recommendedName>
        <fullName evidence="3">UspA domain-containing protein</fullName>
    </recommendedName>
</protein>
<dbReference type="Proteomes" id="UP001491310">
    <property type="component" value="Unassembled WGS sequence"/>
</dbReference>
<sequence length="211" mass="22196">MASVSASTSAHASCSRSFVQQATGSIRSLSRFRNDLNVAKTCRNSGVEGFPLYSRRGDLPSGRRVNCSASVQAAAGGLKYDHLLLAIMDNNPYFSDGSKQAFATAAGLGLAHNSKMTVLLVDEAQPGGDASTRIETALWHLKENGFDTGNAAFQEVSLAAEETHNSSVVVGNAVDQVEADLVLLSTEAVHSKAVDANLLAEFVDCPVLLLP</sequence>
<dbReference type="PANTHER" id="PTHR36081:SF1">
    <property type="entry name" value="CELL WALL INTEGRITY_STRESS RESPONSE COMPONENT"/>
    <property type="match status" value="1"/>
</dbReference>
<keyword evidence="2" id="KW-1185">Reference proteome</keyword>
<name>A0ABR2YGT0_9CHLO</name>
<dbReference type="EMBL" id="JALJOT010000012">
    <property type="protein sequence ID" value="KAK9904885.1"/>
    <property type="molecule type" value="Genomic_DNA"/>
</dbReference>
<dbReference type="PANTHER" id="PTHR36081">
    <property type="entry name" value="CELL WALL INTEGRITY/STRESS RESPONSE COMPONENT"/>
    <property type="match status" value="1"/>
</dbReference>
<evidence type="ECO:0000313" key="2">
    <source>
        <dbReference type="Proteomes" id="UP001491310"/>
    </source>
</evidence>
<evidence type="ECO:0008006" key="3">
    <source>
        <dbReference type="Google" id="ProtNLM"/>
    </source>
</evidence>
<organism evidence="1 2">
    <name type="scientific">Coccomyxa subellipsoidea</name>
    <dbReference type="NCBI Taxonomy" id="248742"/>
    <lineage>
        <taxon>Eukaryota</taxon>
        <taxon>Viridiplantae</taxon>
        <taxon>Chlorophyta</taxon>
        <taxon>core chlorophytes</taxon>
        <taxon>Trebouxiophyceae</taxon>
        <taxon>Trebouxiophyceae incertae sedis</taxon>
        <taxon>Coccomyxaceae</taxon>
        <taxon>Coccomyxa</taxon>
    </lineage>
</organism>
<proteinExistence type="predicted"/>
<gene>
    <name evidence="1" type="ORF">WJX75_004862</name>
</gene>
<accession>A0ABR2YGT0</accession>
<comment type="caution">
    <text evidence="1">The sequence shown here is derived from an EMBL/GenBank/DDBJ whole genome shotgun (WGS) entry which is preliminary data.</text>
</comment>